<reference evidence="2" key="1">
    <citation type="submission" date="2020-02" db="EMBL/GenBank/DDBJ databases">
        <authorList>
            <person name="Shen X.-R."/>
            <person name="Zhang Y.-X."/>
        </authorList>
    </citation>
    <scope>NUCLEOTIDE SEQUENCE</scope>
    <source>
        <strain evidence="2">SYP-B3998</strain>
    </source>
</reference>
<gene>
    <name evidence="2" type="ORF">GK047_25680</name>
</gene>
<dbReference type="InterPro" id="IPR009006">
    <property type="entry name" value="Ala_racemase/Decarboxylase_C"/>
</dbReference>
<accession>A0A6G4A4T4</accession>
<organism evidence="2">
    <name type="scientific">Paenibacillus sp. SYP-B3998</name>
    <dbReference type="NCBI Taxonomy" id="2678564"/>
    <lineage>
        <taxon>Bacteria</taxon>
        <taxon>Bacillati</taxon>
        <taxon>Bacillota</taxon>
        <taxon>Bacilli</taxon>
        <taxon>Bacillales</taxon>
        <taxon>Paenibacillaceae</taxon>
        <taxon>Paenibacillus</taxon>
    </lineage>
</organism>
<dbReference type="AlphaFoldDB" id="A0A6G4A4T4"/>
<feature type="domain" description="Orn/DAP/Arg decarboxylase 2 C-terminal" evidence="1">
    <location>
        <begin position="1"/>
        <end position="59"/>
    </location>
</feature>
<evidence type="ECO:0000259" key="1">
    <source>
        <dbReference type="Pfam" id="PF00278"/>
    </source>
</evidence>
<proteinExistence type="predicted"/>
<dbReference type="Pfam" id="PF00278">
    <property type="entry name" value="Orn_DAP_Arg_deC"/>
    <property type="match status" value="1"/>
</dbReference>
<dbReference type="InterPro" id="IPR022643">
    <property type="entry name" value="De-COase2_C"/>
</dbReference>
<dbReference type="SUPFAM" id="SSF50621">
    <property type="entry name" value="Alanine racemase C-terminal domain-like"/>
    <property type="match status" value="1"/>
</dbReference>
<sequence length="63" mass="6918">MFLCDGGSNQHASTAFLGRYVRNNFPMHLFGKEGDQEEVDVVGSLCTPTDVLGQKVMLAWADL</sequence>
<dbReference type="EMBL" id="JAAIKC010000016">
    <property type="protein sequence ID" value="NEW09340.1"/>
    <property type="molecule type" value="Genomic_DNA"/>
</dbReference>
<dbReference type="Gene3D" id="2.40.37.10">
    <property type="entry name" value="Lyase, Ornithine Decarboxylase, Chain A, domain 1"/>
    <property type="match status" value="1"/>
</dbReference>
<protein>
    <recommendedName>
        <fullName evidence="1">Orn/DAP/Arg decarboxylase 2 C-terminal domain-containing protein</fullName>
    </recommendedName>
</protein>
<name>A0A6G4A4T4_9BACL</name>
<comment type="caution">
    <text evidence="2">The sequence shown here is derived from an EMBL/GenBank/DDBJ whole genome shotgun (WGS) entry which is preliminary data.</text>
</comment>
<dbReference type="GO" id="GO:0003824">
    <property type="term" value="F:catalytic activity"/>
    <property type="evidence" value="ECO:0007669"/>
    <property type="project" value="InterPro"/>
</dbReference>
<evidence type="ECO:0000313" key="2">
    <source>
        <dbReference type="EMBL" id="NEW09340.1"/>
    </source>
</evidence>